<protein>
    <submittedName>
        <fullName evidence="2">Uncharacterized protein</fullName>
    </submittedName>
</protein>
<keyword evidence="3" id="KW-1185">Reference proteome</keyword>
<name>A0A512H582_9PROT</name>
<organism evidence="2 3">
    <name type="scientific">Pararhodospirillum oryzae</name>
    <dbReference type="NCBI Taxonomy" id="478448"/>
    <lineage>
        <taxon>Bacteria</taxon>
        <taxon>Pseudomonadati</taxon>
        <taxon>Pseudomonadota</taxon>
        <taxon>Alphaproteobacteria</taxon>
        <taxon>Rhodospirillales</taxon>
        <taxon>Rhodospirillaceae</taxon>
        <taxon>Pararhodospirillum</taxon>
    </lineage>
</organism>
<evidence type="ECO:0000256" key="1">
    <source>
        <dbReference type="SAM" id="MobiDB-lite"/>
    </source>
</evidence>
<feature type="region of interest" description="Disordered" evidence="1">
    <location>
        <begin position="1"/>
        <end position="71"/>
    </location>
</feature>
<evidence type="ECO:0000313" key="3">
    <source>
        <dbReference type="Proteomes" id="UP000321567"/>
    </source>
</evidence>
<feature type="compositionally biased region" description="Basic and acidic residues" evidence="1">
    <location>
        <begin position="14"/>
        <end position="30"/>
    </location>
</feature>
<dbReference type="EMBL" id="BJZO01000013">
    <property type="protein sequence ID" value="GEO80635.1"/>
    <property type="molecule type" value="Genomic_DNA"/>
</dbReference>
<comment type="caution">
    <text evidence="2">The sequence shown here is derived from an EMBL/GenBank/DDBJ whole genome shotgun (WGS) entry which is preliminary data.</text>
</comment>
<sequence length="123" mass="13225">MSDTGEGTQRAVVKTHDGPARPGSDDDSARPDSGADGPGSPPRPVRPTDSQRRWLRRGLDQPGGKLPLFDENGRRVDSRVVRACLAQGWAEPWFANPLKPDWLVCKLTEAGRAVVSTAGRPAS</sequence>
<proteinExistence type="predicted"/>
<gene>
    <name evidence="2" type="ORF">ROR02_07660</name>
</gene>
<accession>A0A512H582</accession>
<reference evidence="2 3" key="1">
    <citation type="submission" date="2019-07" db="EMBL/GenBank/DDBJ databases">
        <title>Whole genome shotgun sequence of Rhodospirillum oryzae NBRC 107573.</title>
        <authorList>
            <person name="Hosoyama A."/>
            <person name="Uohara A."/>
            <person name="Ohji S."/>
            <person name="Ichikawa N."/>
        </authorList>
    </citation>
    <scope>NUCLEOTIDE SEQUENCE [LARGE SCALE GENOMIC DNA]</scope>
    <source>
        <strain evidence="2 3">NBRC 107573</strain>
    </source>
</reference>
<evidence type="ECO:0000313" key="2">
    <source>
        <dbReference type="EMBL" id="GEO80635.1"/>
    </source>
</evidence>
<dbReference type="Proteomes" id="UP000321567">
    <property type="component" value="Unassembled WGS sequence"/>
</dbReference>
<dbReference type="AlphaFoldDB" id="A0A512H582"/>